<dbReference type="PANTHER" id="PTHR46206:SF4">
    <property type="entry name" value="P450, PUTATIVE (EUROFUNG)-RELATED"/>
    <property type="match status" value="1"/>
</dbReference>
<gene>
    <name evidence="8" type="ORF">SLS53_008180</name>
</gene>
<keyword evidence="7" id="KW-0349">Heme</keyword>
<evidence type="ECO:0000313" key="8">
    <source>
        <dbReference type="EMBL" id="KAK7733713.1"/>
    </source>
</evidence>
<dbReference type="InterPro" id="IPR001128">
    <property type="entry name" value="Cyt_P450"/>
</dbReference>
<organism evidence="8 9">
    <name type="scientific">Cytospora paraplurivora</name>
    <dbReference type="NCBI Taxonomy" id="2898453"/>
    <lineage>
        <taxon>Eukaryota</taxon>
        <taxon>Fungi</taxon>
        <taxon>Dikarya</taxon>
        <taxon>Ascomycota</taxon>
        <taxon>Pezizomycotina</taxon>
        <taxon>Sordariomycetes</taxon>
        <taxon>Sordariomycetidae</taxon>
        <taxon>Diaporthales</taxon>
        <taxon>Cytosporaceae</taxon>
        <taxon>Cytospora</taxon>
    </lineage>
</organism>
<evidence type="ECO:0000256" key="6">
    <source>
        <dbReference type="ARBA" id="ARBA00023033"/>
    </source>
</evidence>
<accession>A0AAN9U7Q6</accession>
<dbReference type="GO" id="GO:0016705">
    <property type="term" value="F:oxidoreductase activity, acting on paired donors, with incorporation or reduction of molecular oxygen"/>
    <property type="evidence" value="ECO:0007669"/>
    <property type="project" value="InterPro"/>
</dbReference>
<dbReference type="SUPFAM" id="SSF48264">
    <property type="entry name" value="Cytochrome P450"/>
    <property type="match status" value="1"/>
</dbReference>
<comment type="cofactor">
    <cofactor evidence="1 7">
        <name>heme</name>
        <dbReference type="ChEBI" id="CHEBI:30413"/>
    </cofactor>
</comment>
<dbReference type="GO" id="GO:0020037">
    <property type="term" value="F:heme binding"/>
    <property type="evidence" value="ECO:0007669"/>
    <property type="project" value="InterPro"/>
</dbReference>
<evidence type="ECO:0000256" key="4">
    <source>
        <dbReference type="ARBA" id="ARBA00023002"/>
    </source>
</evidence>
<dbReference type="PRINTS" id="PR00465">
    <property type="entry name" value="EP450IV"/>
</dbReference>
<comment type="caution">
    <text evidence="8">The sequence shown here is derived from an EMBL/GenBank/DDBJ whole genome shotgun (WGS) entry which is preliminary data.</text>
</comment>
<evidence type="ECO:0000256" key="2">
    <source>
        <dbReference type="ARBA" id="ARBA00010617"/>
    </source>
</evidence>
<name>A0AAN9U7Q6_9PEZI</name>
<dbReference type="Gene3D" id="1.10.630.10">
    <property type="entry name" value="Cytochrome P450"/>
    <property type="match status" value="1"/>
</dbReference>
<feature type="binding site" description="axial binding residue" evidence="7">
    <location>
        <position position="337"/>
    </location>
    <ligand>
        <name>heme</name>
        <dbReference type="ChEBI" id="CHEBI:30413"/>
    </ligand>
    <ligandPart>
        <name>Fe</name>
        <dbReference type="ChEBI" id="CHEBI:18248"/>
    </ligandPart>
</feature>
<dbReference type="PANTHER" id="PTHR46206">
    <property type="entry name" value="CYTOCHROME P450"/>
    <property type="match status" value="1"/>
</dbReference>
<keyword evidence="3 7" id="KW-0479">Metal-binding</keyword>
<evidence type="ECO:0000256" key="3">
    <source>
        <dbReference type="ARBA" id="ARBA00022723"/>
    </source>
</evidence>
<dbReference type="EMBL" id="JAJSPL020000046">
    <property type="protein sequence ID" value="KAK7733713.1"/>
    <property type="molecule type" value="Genomic_DNA"/>
</dbReference>
<keyword evidence="9" id="KW-1185">Reference proteome</keyword>
<keyword evidence="5 7" id="KW-0408">Iron</keyword>
<dbReference type="Proteomes" id="UP001320245">
    <property type="component" value="Unassembled WGS sequence"/>
</dbReference>
<keyword evidence="4" id="KW-0560">Oxidoreductase</keyword>
<dbReference type="GO" id="GO:0005506">
    <property type="term" value="F:iron ion binding"/>
    <property type="evidence" value="ECO:0007669"/>
    <property type="project" value="InterPro"/>
</dbReference>
<evidence type="ECO:0000313" key="9">
    <source>
        <dbReference type="Proteomes" id="UP001320245"/>
    </source>
</evidence>
<evidence type="ECO:0000256" key="5">
    <source>
        <dbReference type="ARBA" id="ARBA00023004"/>
    </source>
</evidence>
<protein>
    <recommendedName>
        <fullName evidence="10">Cytochrome P450</fullName>
    </recommendedName>
</protein>
<dbReference type="GO" id="GO:0004497">
    <property type="term" value="F:monooxygenase activity"/>
    <property type="evidence" value="ECO:0007669"/>
    <property type="project" value="UniProtKB-KW"/>
</dbReference>
<sequence>MIPELNRLGIDVLNSREAHSFSMLGHMTGMAVVRKTSFHVRVLLSYISPALPSLFMVTAARISAGIKNEFSQDSEWTVMKPSKAVVHCISEGIALALFGAKLTADNPELVHLTHEHTNNAKWRLVLGWRKIRGYVVPRVLELKGASDSDRKPNPSVNPDVITWMVEDGRNEMERDPDVLTTLVGSIAAGSTYSITNICCCTIMDMVAHPDVLDAVRTEIREKNAKIHRRWDMSALASLEKLDSAMKESSRLTPGSLLVYSRIVKKDHVLSNNLKLKKGQFITMSGATRTKDPSIFEDPMAYKGLRFCANTQIEEHRANPFSGIDTNILTWGAGRWSCPGRLIADMSAKILLVKLLDEYDFAFVGDTPPERSIMHEFVFFHPENQMMVRRRLDASKIVFI</sequence>
<keyword evidence="6" id="KW-0503">Monooxygenase</keyword>
<dbReference type="InterPro" id="IPR002403">
    <property type="entry name" value="Cyt_P450_E_grp-IV"/>
</dbReference>
<evidence type="ECO:0000256" key="1">
    <source>
        <dbReference type="ARBA" id="ARBA00001971"/>
    </source>
</evidence>
<dbReference type="AlphaFoldDB" id="A0AAN9U7Q6"/>
<dbReference type="CDD" id="cd11041">
    <property type="entry name" value="CYP503A1-like"/>
    <property type="match status" value="1"/>
</dbReference>
<reference evidence="8 9" key="1">
    <citation type="journal article" date="2023" name="PLoS ONE">
        <title>Cytospora paraplurivora sp. nov. isolated from orchards with fruit tree decline syndrome in Ontario, Canada.</title>
        <authorList>
            <person name="Ilyukhin E."/>
            <person name="Nguyen H.D.T."/>
            <person name="Castle A.J."/>
            <person name="Ellouze W."/>
        </authorList>
    </citation>
    <scope>NUCLEOTIDE SEQUENCE [LARGE SCALE GENOMIC DNA]</scope>
    <source>
        <strain evidence="8 9">FDS-564</strain>
    </source>
</reference>
<dbReference type="Pfam" id="PF00067">
    <property type="entry name" value="p450"/>
    <property type="match status" value="1"/>
</dbReference>
<evidence type="ECO:0008006" key="10">
    <source>
        <dbReference type="Google" id="ProtNLM"/>
    </source>
</evidence>
<proteinExistence type="inferred from homology"/>
<comment type="similarity">
    <text evidence="2">Belongs to the cytochrome P450 family.</text>
</comment>
<evidence type="ECO:0000256" key="7">
    <source>
        <dbReference type="PIRSR" id="PIRSR602403-1"/>
    </source>
</evidence>
<dbReference type="InterPro" id="IPR036396">
    <property type="entry name" value="Cyt_P450_sf"/>
</dbReference>